<feature type="transmembrane region" description="Helical" evidence="5">
    <location>
        <begin position="97"/>
        <end position="118"/>
    </location>
</feature>
<evidence type="ECO:0000256" key="2">
    <source>
        <dbReference type="ARBA" id="ARBA00022692"/>
    </source>
</evidence>
<dbReference type="Pfam" id="PF06271">
    <property type="entry name" value="RDD"/>
    <property type="match status" value="1"/>
</dbReference>
<feature type="transmembrane region" description="Helical" evidence="5">
    <location>
        <begin position="29"/>
        <end position="49"/>
    </location>
</feature>
<evidence type="ECO:0000313" key="7">
    <source>
        <dbReference type="EMBL" id="RHW46457.1"/>
    </source>
</evidence>
<keyword evidence="2 5" id="KW-0812">Transmembrane</keyword>
<evidence type="ECO:0000256" key="1">
    <source>
        <dbReference type="ARBA" id="ARBA00004141"/>
    </source>
</evidence>
<dbReference type="RefSeq" id="WP_118913132.1">
    <property type="nucleotide sequence ID" value="NZ_CBCRVH010000004.1"/>
</dbReference>
<organism evidence="7 8">
    <name type="scientific">Dermacoccus abyssi</name>
    <dbReference type="NCBI Taxonomy" id="322596"/>
    <lineage>
        <taxon>Bacteria</taxon>
        <taxon>Bacillati</taxon>
        <taxon>Actinomycetota</taxon>
        <taxon>Actinomycetes</taxon>
        <taxon>Micrococcales</taxon>
        <taxon>Dermacoccaceae</taxon>
        <taxon>Dermacoccus</taxon>
    </lineage>
</organism>
<keyword evidence="3 5" id="KW-1133">Transmembrane helix</keyword>
<evidence type="ECO:0000256" key="4">
    <source>
        <dbReference type="ARBA" id="ARBA00023136"/>
    </source>
</evidence>
<gene>
    <name evidence="7" type="ORF">D1832_06450</name>
</gene>
<proteinExistence type="predicted"/>
<name>A0A417Z784_9MICO</name>
<feature type="transmembrane region" description="Helical" evidence="5">
    <location>
        <begin position="61"/>
        <end position="85"/>
    </location>
</feature>
<accession>A0A417Z784</accession>
<dbReference type="InterPro" id="IPR010432">
    <property type="entry name" value="RDD"/>
</dbReference>
<protein>
    <submittedName>
        <fullName evidence="7">RDD family protein</fullName>
    </submittedName>
</protein>
<dbReference type="Proteomes" id="UP000285376">
    <property type="component" value="Unassembled WGS sequence"/>
</dbReference>
<dbReference type="AlphaFoldDB" id="A0A417Z784"/>
<comment type="subcellular location">
    <subcellularLocation>
        <location evidence="1">Membrane</location>
        <topology evidence="1">Multi-pass membrane protein</topology>
    </subcellularLocation>
</comment>
<reference evidence="7 8" key="1">
    <citation type="submission" date="2018-08" db="EMBL/GenBank/DDBJ databases">
        <title>Whole genome sequence analysis of Dermacoccus abyssi bacteria isolated from Deep Mariana trench Micromonospora spp reveals genes involved in the environmental adaptation and production of secondary metabolites.</title>
        <authorList>
            <person name="Abdel-Mageed W.M."/>
            <person name="Lehri B."/>
            <person name="Nouioui I."/>
            <person name="Goodfellow I."/>
            <person name="Jaspars M."/>
            <person name="Karlyshev A."/>
        </authorList>
    </citation>
    <scope>NUCLEOTIDE SEQUENCE [LARGE SCALE GENOMIC DNA]</scope>
    <source>
        <strain evidence="7 8">MT1.1</strain>
    </source>
</reference>
<dbReference type="GO" id="GO:0016020">
    <property type="term" value="C:membrane"/>
    <property type="evidence" value="ECO:0007669"/>
    <property type="project" value="UniProtKB-SubCell"/>
</dbReference>
<evidence type="ECO:0000256" key="3">
    <source>
        <dbReference type="ARBA" id="ARBA00022989"/>
    </source>
</evidence>
<evidence type="ECO:0000259" key="6">
    <source>
        <dbReference type="Pfam" id="PF06271"/>
    </source>
</evidence>
<evidence type="ECO:0000256" key="5">
    <source>
        <dbReference type="SAM" id="Phobius"/>
    </source>
</evidence>
<evidence type="ECO:0000313" key="8">
    <source>
        <dbReference type="Proteomes" id="UP000285376"/>
    </source>
</evidence>
<sequence length="138" mass="14621">MTSPEAHTDPAAGRPVEGPGSLGRFLPRIGALLIDWFLCSLIAAAFLDYRWGGSGAEGFKPLLVFAIENFLLVSTIGMTIGHRIFGLVVQRPDATPPGLVSGAVRTVLLCLVIPAVVTDGYGRGLHDKIAGTLILRTR</sequence>
<feature type="domain" description="RDD" evidence="6">
    <location>
        <begin position="25"/>
        <end position="131"/>
    </location>
</feature>
<comment type="caution">
    <text evidence="7">The sequence shown here is derived from an EMBL/GenBank/DDBJ whole genome shotgun (WGS) entry which is preliminary data.</text>
</comment>
<keyword evidence="4 5" id="KW-0472">Membrane</keyword>
<dbReference type="EMBL" id="QWLM01000005">
    <property type="protein sequence ID" value="RHW46457.1"/>
    <property type="molecule type" value="Genomic_DNA"/>
</dbReference>